<evidence type="ECO:0008006" key="5">
    <source>
        <dbReference type="Google" id="ProtNLM"/>
    </source>
</evidence>
<dbReference type="Proteomes" id="UP000015102">
    <property type="component" value="Unassembled WGS sequence"/>
</dbReference>
<reference evidence="4" key="1">
    <citation type="submission" date="2013-02" db="EMBL/GenBank/DDBJ databases">
        <authorList>
            <person name="Hughes D."/>
        </authorList>
    </citation>
    <scope>NUCLEOTIDE SEQUENCE</scope>
    <source>
        <strain>Durham</strain>
        <strain evidence="4">NC isolate 2 -- Noor lab</strain>
    </source>
</reference>
<keyword evidence="2" id="KW-0326">Glycosidase</keyword>
<evidence type="ECO:0000313" key="3">
    <source>
        <dbReference type="EnsemblMetazoa" id="MESCA008921-PA"/>
    </source>
</evidence>
<dbReference type="EnsemblMetazoa" id="MESCA008921-RA">
    <property type="protein sequence ID" value="MESCA008921-PA"/>
    <property type="gene ID" value="MESCA008921"/>
</dbReference>
<keyword evidence="4" id="KW-1185">Reference proteome</keyword>
<protein>
    <recommendedName>
        <fullName evidence="5">Beta-mannosidase</fullName>
    </recommendedName>
</protein>
<accession>T1GYJ2</accession>
<dbReference type="SUPFAM" id="SSF51445">
    <property type="entry name" value="(Trans)glycosidases"/>
    <property type="match status" value="2"/>
</dbReference>
<reference evidence="3" key="2">
    <citation type="submission" date="2015-06" db="UniProtKB">
        <authorList>
            <consortium name="EnsemblMetazoa"/>
        </authorList>
    </citation>
    <scope>IDENTIFICATION</scope>
</reference>
<dbReference type="PANTHER" id="PTHR43730">
    <property type="entry name" value="BETA-MANNOSIDASE"/>
    <property type="match status" value="1"/>
</dbReference>
<name>T1GYJ2_MEGSC</name>
<dbReference type="EMBL" id="CAQQ02152759">
    <property type="status" value="NOT_ANNOTATED_CDS"/>
    <property type="molecule type" value="Genomic_DNA"/>
</dbReference>
<evidence type="ECO:0000256" key="2">
    <source>
        <dbReference type="ARBA" id="ARBA00023295"/>
    </source>
</evidence>
<dbReference type="HOGENOM" id="CLU_775173_0_0_1"/>
<dbReference type="InterPro" id="IPR017853">
    <property type="entry name" value="GH"/>
</dbReference>
<keyword evidence="1" id="KW-0732">Signal</keyword>
<dbReference type="STRING" id="36166.T1GYJ2"/>
<evidence type="ECO:0000313" key="4">
    <source>
        <dbReference type="Proteomes" id="UP000015102"/>
    </source>
</evidence>
<dbReference type="EMBL" id="CAQQ02152760">
    <property type="status" value="NOT_ANNOTATED_CDS"/>
    <property type="molecule type" value="Genomic_DNA"/>
</dbReference>
<dbReference type="AlphaFoldDB" id="T1GYJ2"/>
<dbReference type="InterPro" id="IPR050887">
    <property type="entry name" value="Beta-mannosidase_GH2"/>
</dbReference>
<dbReference type="GO" id="GO:0004567">
    <property type="term" value="F:beta-mannosidase activity"/>
    <property type="evidence" value="ECO:0007669"/>
    <property type="project" value="TreeGrafter"/>
</dbReference>
<sequence>MNLPLPLSSDKRYIEALCYMSQISQAMGIKTQSEVYRVHRDLEANTMGALYWQLNDVWIAPSWSSIDFFGVPKILWYWSKDFFAPIAIIAQLDNDLNQINVTISREERSMEDFNGFVEMKLYKYGSFQPEKEFRWEVVVVKVRQNTQRIIHHPSIAIIATNNENEMAIAGHWWPIEEQYFDEYRQLYVKTVRDEIYNVIKTDNIEVLVSSPSNGILSEQENYLSNKPNDNQYGDIHFYDITINIWNPLKFPNPRFSSEYGTQSIPPMRSWSLILDSNDSISDLMDHRQHSPLRMEVILPQLKMNLPLPLSSDKRYIEALCYMSQISQAMGIKTQSEVYRVHRDLEANTMGALYWQLND</sequence>
<dbReference type="GO" id="GO:0006516">
    <property type="term" value="P:glycoprotein catabolic process"/>
    <property type="evidence" value="ECO:0007669"/>
    <property type="project" value="TreeGrafter"/>
</dbReference>
<dbReference type="Gene3D" id="3.20.20.80">
    <property type="entry name" value="Glycosidases"/>
    <property type="match status" value="2"/>
</dbReference>
<organism evidence="3 4">
    <name type="scientific">Megaselia scalaris</name>
    <name type="common">Humpbacked fly</name>
    <name type="synonym">Phora scalaris</name>
    <dbReference type="NCBI Taxonomy" id="36166"/>
    <lineage>
        <taxon>Eukaryota</taxon>
        <taxon>Metazoa</taxon>
        <taxon>Ecdysozoa</taxon>
        <taxon>Arthropoda</taxon>
        <taxon>Hexapoda</taxon>
        <taxon>Insecta</taxon>
        <taxon>Pterygota</taxon>
        <taxon>Neoptera</taxon>
        <taxon>Endopterygota</taxon>
        <taxon>Diptera</taxon>
        <taxon>Brachycera</taxon>
        <taxon>Muscomorpha</taxon>
        <taxon>Platypezoidea</taxon>
        <taxon>Phoridae</taxon>
        <taxon>Megaseliini</taxon>
        <taxon>Megaselia</taxon>
    </lineage>
</organism>
<evidence type="ECO:0000256" key="1">
    <source>
        <dbReference type="ARBA" id="ARBA00022729"/>
    </source>
</evidence>
<proteinExistence type="predicted"/>
<keyword evidence="2" id="KW-0378">Hydrolase</keyword>
<dbReference type="PANTHER" id="PTHR43730:SF1">
    <property type="entry name" value="BETA-MANNOSIDASE"/>
    <property type="match status" value="1"/>
</dbReference>